<evidence type="ECO:0000313" key="1">
    <source>
        <dbReference type="EMBL" id="BAS73520.1"/>
    </source>
</evidence>
<evidence type="ECO:0000313" key="2">
    <source>
        <dbReference type="Proteomes" id="UP000059680"/>
    </source>
</evidence>
<reference evidence="2" key="1">
    <citation type="journal article" date="2005" name="Nature">
        <title>The map-based sequence of the rice genome.</title>
        <authorList>
            <consortium name="International rice genome sequencing project (IRGSP)"/>
            <person name="Matsumoto T."/>
            <person name="Wu J."/>
            <person name="Kanamori H."/>
            <person name="Katayose Y."/>
            <person name="Fujisawa M."/>
            <person name="Namiki N."/>
            <person name="Mizuno H."/>
            <person name="Yamamoto K."/>
            <person name="Antonio B.A."/>
            <person name="Baba T."/>
            <person name="Sakata K."/>
            <person name="Nagamura Y."/>
            <person name="Aoki H."/>
            <person name="Arikawa K."/>
            <person name="Arita K."/>
            <person name="Bito T."/>
            <person name="Chiden Y."/>
            <person name="Fujitsuka N."/>
            <person name="Fukunaka R."/>
            <person name="Hamada M."/>
            <person name="Harada C."/>
            <person name="Hayashi A."/>
            <person name="Hijishita S."/>
            <person name="Honda M."/>
            <person name="Hosokawa S."/>
            <person name="Ichikawa Y."/>
            <person name="Idonuma A."/>
            <person name="Iijima M."/>
            <person name="Ikeda M."/>
            <person name="Ikeno M."/>
            <person name="Ito K."/>
            <person name="Ito S."/>
            <person name="Ito T."/>
            <person name="Ito Y."/>
            <person name="Ito Y."/>
            <person name="Iwabuchi A."/>
            <person name="Kamiya K."/>
            <person name="Karasawa W."/>
            <person name="Kurita K."/>
            <person name="Katagiri S."/>
            <person name="Kikuta A."/>
            <person name="Kobayashi H."/>
            <person name="Kobayashi N."/>
            <person name="Machita K."/>
            <person name="Maehara T."/>
            <person name="Masukawa M."/>
            <person name="Mizubayashi T."/>
            <person name="Mukai Y."/>
            <person name="Nagasaki H."/>
            <person name="Nagata Y."/>
            <person name="Naito S."/>
            <person name="Nakashima M."/>
            <person name="Nakama Y."/>
            <person name="Nakamichi Y."/>
            <person name="Nakamura M."/>
            <person name="Meguro A."/>
            <person name="Negishi M."/>
            <person name="Ohta I."/>
            <person name="Ohta T."/>
            <person name="Okamoto M."/>
            <person name="Ono N."/>
            <person name="Saji S."/>
            <person name="Sakaguchi M."/>
            <person name="Sakai K."/>
            <person name="Shibata M."/>
            <person name="Shimokawa T."/>
            <person name="Song J."/>
            <person name="Takazaki Y."/>
            <person name="Terasawa K."/>
            <person name="Tsugane M."/>
            <person name="Tsuji K."/>
            <person name="Ueda S."/>
            <person name="Waki K."/>
            <person name="Yamagata H."/>
            <person name="Yamamoto M."/>
            <person name="Yamamoto S."/>
            <person name="Yamane H."/>
            <person name="Yoshiki S."/>
            <person name="Yoshihara R."/>
            <person name="Yukawa K."/>
            <person name="Zhong H."/>
            <person name="Yano M."/>
            <person name="Yuan Q."/>
            <person name="Ouyang S."/>
            <person name="Liu J."/>
            <person name="Jones K.M."/>
            <person name="Gansberger K."/>
            <person name="Moffat K."/>
            <person name="Hill J."/>
            <person name="Bera J."/>
            <person name="Fadrosh D."/>
            <person name="Jin S."/>
            <person name="Johri S."/>
            <person name="Kim M."/>
            <person name="Overton L."/>
            <person name="Reardon M."/>
            <person name="Tsitrin T."/>
            <person name="Vuong H."/>
            <person name="Weaver B."/>
            <person name="Ciecko A."/>
            <person name="Tallon L."/>
            <person name="Jackson J."/>
            <person name="Pai G."/>
            <person name="Aken S.V."/>
            <person name="Utterback T."/>
            <person name="Reidmuller S."/>
            <person name="Feldblyum T."/>
            <person name="Hsiao J."/>
            <person name="Zismann V."/>
            <person name="Iobst S."/>
            <person name="de Vazeille A.R."/>
            <person name="Buell C.R."/>
            <person name="Ying K."/>
            <person name="Li Y."/>
            <person name="Lu T."/>
            <person name="Huang Y."/>
            <person name="Zhao Q."/>
            <person name="Feng Q."/>
            <person name="Zhang L."/>
            <person name="Zhu J."/>
            <person name="Weng Q."/>
            <person name="Mu J."/>
            <person name="Lu Y."/>
            <person name="Fan D."/>
            <person name="Liu Y."/>
            <person name="Guan J."/>
            <person name="Zhang Y."/>
            <person name="Yu S."/>
            <person name="Liu X."/>
            <person name="Zhang Y."/>
            <person name="Hong G."/>
            <person name="Han B."/>
            <person name="Choisne N."/>
            <person name="Demange N."/>
            <person name="Orjeda G."/>
            <person name="Samain S."/>
            <person name="Cattolico L."/>
            <person name="Pelletier E."/>
            <person name="Couloux A."/>
            <person name="Segurens B."/>
            <person name="Wincker P."/>
            <person name="D'Hont A."/>
            <person name="Scarpelli C."/>
            <person name="Weissenbach J."/>
            <person name="Salanoubat M."/>
            <person name="Quetier F."/>
            <person name="Yu Y."/>
            <person name="Kim H.R."/>
            <person name="Rambo T."/>
            <person name="Currie J."/>
            <person name="Collura K."/>
            <person name="Luo M."/>
            <person name="Yang T."/>
            <person name="Ammiraju J.S.S."/>
            <person name="Engler F."/>
            <person name="Soderlund C."/>
            <person name="Wing R.A."/>
            <person name="Palmer L.E."/>
            <person name="de la Bastide M."/>
            <person name="Spiegel L."/>
            <person name="Nascimento L."/>
            <person name="Zutavern T."/>
            <person name="O'Shaughnessy A."/>
            <person name="Dike S."/>
            <person name="Dedhia N."/>
            <person name="Preston R."/>
            <person name="Balija V."/>
            <person name="McCombie W.R."/>
            <person name="Chow T."/>
            <person name="Chen H."/>
            <person name="Chung M."/>
            <person name="Chen C."/>
            <person name="Shaw J."/>
            <person name="Wu H."/>
            <person name="Hsiao K."/>
            <person name="Chao Y."/>
            <person name="Chu M."/>
            <person name="Cheng C."/>
            <person name="Hour A."/>
            <person name="Lee P."/>
            <person name="Lin S."/>
            <person name="Lin Y."/>
            <person name="Liou J."/>
            <person name="Liu S."/>
            <person name="Hsing Y."/>
            <person name="Raghuvanshi S."/>
            <person name="Mohanty A."/>
            <person name="Bharti A.K."/>
            <person name="Gaur A."/>
            <person name="Gupta V."/>
            <person name="Kumar D."/>
            <person name="Ravi V."/>
            <person name="Vij S."/>
            <person name="Kapur A."/>
            <person name="Khurana P."/>
            <person name="Khurana P."/>
            <person name="Khurana J.P."/>
            <person name="Tyagi A.K."/>
            <person name="Gaikwad K."/>
            <person name="Singh A."/>
            <person name="Dalal V."/>
            <person name="Srivastava S."/>
            <person name="Dixit A."/>
            <person name="Pal A.K."/>
            <person name="Ghazi I.A."/>
            <person name="Yadav M."/>
            <person name="Pandit A."/>
            <person name="Bhargava A."/>
            <person name="Sureshbabu K."/>
            <person name="Batra K."/>
            <person name="Sharma T.R."/>
            <person name="Mohapatra T."/>
            <person name="Singh N.K."/>
            <person name="Messing J."/>
            <person name="Nelson A.B."/>
            <person name="Fuks G."/>
            <person name="Kavchok S."/>
            <person name="Keizer G."/>
            <person name="Linton E."/>
            <person name="Llaca V."/>
            <person name="Song R."/>
            <person name="Tanyolac B."/>
            <person name="Young S."/>
            <person name="Ho-Il K."/>
            <person name="Hahn J.H."/>
            <person name="Sangsakoo G."/>
            <person name="Vanavichit A."/>
            <person name="de Mattos Luiz.A.T."/>
            <person name="Zimmer P.D."/>
            <person name="Malone G."/>
            <person name="Dellagostin O."/>
            <person name="de Oliveira A.C."/>
            <person name="Bevan M."/>
            <person name="Bancroft I."/>
            <person name="Minx P."/>
            <person name="Cordum H."/>
            <person name="Wilson R."/>
            <person name="Cheng Z."/>
            <person name="Jin W."/>
            <person name="Jiang J."/>
            <person name="Leong S.A."/>
            <person name="Iwama H."/>
            <person name="Gojobori T."/>
            <person name="Itoh T."/>
            <person name="Niimura Y."/>
            <person name="Fujii Y."/>
            <person name="Habara T."/>
            <person name="Sakai H."/>
            <person name="Sato Y."/>
            <person name="Wilson G."/>
            <person name="Kumar K."/>
            <person name="McCouch S."/>
            <person name="Juretic N."/>
            <person name="Hoen D."/>
            <person name="Wright S."/>
            <person name="Bruskiewich R."/>
            <person name="Bureau T."/>
            <person name="Miyao A."/>
            <person name="Hirochika H."/>
            <person name="Nishikawa T."/>
            <person name="Kadowaki K."/>
            <person name="Sugiura M."/>
            <person name="Burr B."/>
            <person name="Sasaki T."/>
        </authorList>
    </citation>
    <scope>NUCLEOTIDE SEQUENCE [LARGE SCALE GENOMIC DNA]</scope>
    <source>
        <strain evidence="2">cv. Nipponbare</strain>
    </source>
</reference>
<feature type="non-terminal residue" evidence="1">
    <location>
        <position position="91"/>
    </location>
</feature>
<dbReference type="AlphaFoldDB" id="A0A0P0V665"/>
<dbReference type="Gramene" id="Os01t0658800-00">
    <property type="protein sequence ID" value="Os01t0658800-00"/>
    <property type="gene ID" value="Os01g0658800"/>
</dbReference>
<gene>
    <name evidence="1" type="ordered locus">Os01g0658800</name>
    <name evidence="1" type="ORF">OSNPB_010658800</name>
</gene>
<dbReference type="PaxDb" id="39947-A0A0P0V665"/>
<dbReference type="Proteomes" id="UP000059680">
    <property type="component" value="Chromosome 1"/>
</dbReference>
<proteinExistence type="predicted"/>
<keyword evidence="2" id="KW-1185">Reference proteome</keyword>
<protein>
    <submittedName>
        <fullName evidence="1">Os01g0658800 protein</fullName>
    </submittedName>
</protein>
<dbReference type="InParanoid" id="A0A0P0V665"/>
<accession>A0A0P0V665</accession>
<organism evidence="1 2">
    <name type="scientific">Oryza sativa subsp. japonica</name>
    <name type="common">Rice</name>
    <dbReference type="NCBI Taxonomy" id="39947"/>
    <lineage>
        <taxon>Eukaryota</taxon>
        <taxon>Viridiplantae</taxon>
        <taxon>Streptophyta</taxon>
        <taxon>Embryophyta</taxon>
        <taxon>Tracheophyta</taxon>
        <taxon>Spermatophyta</taxon>
        <taxon>Magnoliopsida</taxon>
        <taxon>Liliopsida</taxon>
        <taxon>Poales</taxon>
        <taxon>Poaceae</taxon>
        <taxon>BOP clade</taxon>
        <taxon>Oryzoideae</taxon>
        <taxon>Oryzeae</taxon>
        <taxon>Oryzinae</taxon>
        <taxon>Oryza</taxon>
        <taxon>Oryza sativa</taxon>
    </lineage>
</organism>
<sequence>MALTEGQQKLCRCYHYDLVVEPHHLWPIACSLQIHAAPMFHNFQTDKHMGIPPRIAFGGLKIACLTLLLVKRSSSPRSFLQETTCPPCRLT</sequence>
<reference evidence="1 2" key="3">
    <citation type="journal article" date="2013" name="Rice">
        <title>Improvement of the Oryza sativa Nipponbare reference genome using next generation sequence and optical map data.</title>
        <authorList>
            <person name="Kawahara Y."/>
            <person name="de la Bastide M."/>
            <person name="Hamilton J.P."/>
            <person name="Kanamori H."/>
            <person name="McCombie W.R."/>
            <person name="Ouyang S."/>
            <person name="Schwartz D.C."/>
            <person name="Tanaka T."/>
            <person name="Wu J."/>
            <person name="Zhou S."/>
            <person name="Childs K.L."/>
            <person name="Davidson R.M."/>
            <person name="Lin H."/>
            <person name="Quesada-Ocampo L."/>
            <person name="Vaillancourt B."/>
            <person name="Sakai H."/>
            <person name="Lee S.S."/>
            <person name="Kim J."/>
            <person name="Numa H."/>
            <person name="Itoh T."/>
            <person name="Buell C.R."/>
            <person name="Matsumoto T."/>
        </authorList>
    </citation>
    <scope>NUCLEOTIDE SEQUENCE [LARGE SCALE GENOMIC DNA]</scope>
    <source>
        <strain evidence="2">cv. Nipponbare</strain>
    </source>
</reference>
<dbReference type="EMBL" id="AP014957">
    <property type="protein sequence ID" value="BAS73520.1"/>
    <property type="molecule type" value="Genomic_DNA"/>
</dbReference>
<reference evidence="1 2" key="2">
    <citation type="journal article" date="2013" name="Plant Cell Physiol.">
        <title>Rice Annotation Project Database (RAP-DB): an integrative and interactive database for rice genomics.</title>
        <authorList>
            <person name="Sakai H."/>
            <person name="Lee S.S."/>
            <person name="Tanaka T."/>
            <person name="Numa H."/>
            <person name="Kim J."/>
            <person name="Kawahara Y."/>
            <person name="Wakimoto H."/>
            <person name="Yang C.C."/>
            <person name="Iwamoto M."/>
            <person name="Abe T."/>
            <person name="Yamada Y."/>
            <person name="Muto A."/>
            <person name="Inokuchi H."/>
            <person name="Ikemura T."/>
            <person name="Matsumoto T."/>
            <person name="Sasaki T."/>
            <person name="Itoh T."/>
        </authorList>
    </citation>
    <scope>NUCLEOTIDE SEQUENCE [LARGE SCALE GENOMIC DNA]</scope>
    <source>
        <strain evidence="2">cv. Nipponbare</strain>
    </source>
</reference>
<name>A0A0P0V665_ORYSJ</name>